<dbReference type="AlphaFoldDB" id="A0A0C1ELM6"/>
<dbReference type="RefSeq" id="WP_013925312.1">
    <property type="nucleotide sequence ID" value="NZ_BAWW01000008.1"/>
</dbReference>
<dbReference type="Pfam" id="PF12146">
    <property type="entry name" value="Hydrolase_4"/>
    <property type="match status" value="1"/>
</dbReference>
<dbReference type="InterPro" id="IPR022742">
    <property type="entry name" value="Hydrolase_4"/>
</dbReference>
<dbReference type="InterPro" id="IPR029058">
    <property type="entry name" value="AB_hydrolase_fold"/>
</dbReference>
<dbReference type="PATRIC" id="fig|83552.4.peg.1530"/>
<dbReference type="SUPFAM" id="SSF53474">
    <property type="entry name" value="alpha/beta-Hydrolases"/>
    <property type="match status" value="1"/>
</dbReference>
<proteinExistence type="predicted"/>
<evidence type="ECO:0000313" key="2">
    <source>
        <dbReference type="EMBL" id="KIA77334.1"/>
    </source>
</evidence>
<dbReference type="PANTHER" id="PTHR42916:SF1">
    <property type="entry name" value="PROTEIN PHYLLO, CHLOROPLASTIC"/>
    <property type="match status" value="1"/>
</dbReference>
<feature type="domain" description="Serine aminopeptidase S33" evidence="1">
    <location>
        <begin position="52"/>
        <end position="193"/>
    </location>
</feature>
<dbReference type="Proteomes" id="UP000031307">
    <property type="component" value="Unassembled WGS sequence"/>
</dbReference>
<evidence type="ECO:0000259" key="1">
    <source>
        <dbReference type="Pfam" id="PF12146"/>
    </source>
</evidence>
<sequence>MTISLYALHGFLGLPSDWDTFKSLKQATHLHRVNLFDHAFYVKGKGFKSWAESFNAHIREKYQTSERVLLGYSLGSRLAMHALLASPTLWSAAILVAGNLGLHSENERTSRREADLRWAEDFKVGQWEDLLLKWNAQSAFGGFPSHFRRNEEAFSREQLVDALMTWSLSNQDNLKAQIQSLNIPILWIVGEMDVKYVLMAQTLNLKHPKSIVLTISEAAHRVPWERPVEFESHVVNFLKTL</sequence>
<organism evidence="2 3">
    <name type="scientific">Parachlamydia acanthamoebae</name>
    <dbReference type="NCBI Taxonomy" id="83552"/>
    <lineage>
        <taxon>Bacteria</taxon>
        <taxon>Pseudomonadati</taxon>
        <taxon>Chlamydiota</taxon>
        <taxon>Chlamydiia</taxon>
        <taxon>Parachlamydiales</taxon>
        <taxon>Parachlamydiaceae</taxon>
        <taxon>Parachlamydia</taxon>
    </lineage>
</organism>
<protein>
    <recommendedName>
        <fullName evidence="1">Serine aminopeptidase S33 domain-containing protein</fullName>
    </recommendedName>
</protein>
<dbReference type="OMA" id="LNDWYQQ"/>
<evidence type="ECO:0000313" key="3">
    <source>
        <dbReference type="Proteomes" id="UP000031307"/>
    </source>
</evidence>
<dbReference type="PANTHER" id="PTHR42916">
    <property type="entry name" value="2-SUCCINYL-5-ENOLPYRUVYL-6-HYDROXY-3-CYCLOHEXENE-1-CARBOXYLATE SYNTHASE"/>
    <property type="match status" value="1"/>
</dbReference>
<accession>A0A0C1ELM6</accession>
<name>A0A0C1ELM6_9BACT</name>
<reference evidence="2 3" key="1">
    <citation type="journal article" date="2014" name="Mol. Biol. Evol.">
        <title>Massive expansion of Ubiquitination-related gene families within the Chlamydiae.</title>
        <authorList>
            <person name="Domman D."/>
            <person name="Collingro A."/>
            <person name="Lagkouvardos I."/>
            <person name="Gehre L."/>
            <person name="Weinmaier T."/>
            <person name="Rattei T."/>
            <person name="Subtil A."/>
            <person name="Horn M."/>
        </authorList>
    </citation>
    <scope>NUCLEOTIDE SEQUENCE [LARGE SCALE GENOMIC DNA]</scope>
    <source>
        <strain evidence="2 3">OEW1</strain>
    </source>
</reference>
<dbReference type="EMBL" id="JSAM01000082">
    <property type="protein sequence ID" value="KIA77334.1"/>
    <property type="molecule type" value="Genomic_DNA"/>
</dbReference>
<dbReference type="Gene3D" id="3.40.50.1820">
    <property type="entry name" value="alpha/beta hydrolase"/>
    <property type="match status" value="1"/>
</dbReference>
<gene>
    <name evidence="2" type="ORF">DB43_GM00190</name>
</gene>
<comment type="caution">
    <text evidence="2">The sequence shown here is derived from an EMBL/GenBank/DDBJ whole genome shotgun (WGS) entry which is preliminary data.</text>
</comment>